<accession>A0A1J1HTM5</accession>
<dbReference type="EMBL" id="CVRI01000014">
    <property type="protein sequence ID" value="CRK89830.1"/>
    <property type="molecule type" value="Genomic_DNA"/>
</dbReference>
<dbReference type="Proteomes" id="UP000183832">
    <property type="component" value="Unassembled WGS sequence"/>
</dbReference>
<evidence type="ECO:0000313" key="1">
    <source>
        <dbReference type="EMBL" id="CRK89830.1"/>
    </source>
</evidence>
<gene>
    <name evidence="1" type="ORF">CLUMA_CG003577</name>
</gene>
<keyword evidence="2" id="KW-1185">Reference proteome</keyword>
<protein>
    <submittedName>
        <fullName evidence="1">CLUMA_CG003577, isoform A</fullName>
    </submittedName>
</protein>
<organism evidence="1 2">
    <name type="scientific">Clunio marinus</name>
    <dbReference type="NCBI Taxonomy" id="568069"/>
    <lineage>
        <taxon>Eukaryota</taxon>
        <taxon>Metazoa</taxon>
        <taxon>Ecdysozoa</taxon>
        <taxon>Arthropoda</taxon>
        <taxon>Hexapoda</taxon>
        <taxon>Insecta</taxon>
        <taxon>Pterygota</taxon>
        <taxon>Neoptera</taxon>
        <taxon>Endopterygota</taxon>
        <taxon>Diptera</taxon>
        <taxon>Nematocera</taxon>
        <taxon>Chironomoidea</taxon>
        <taxon>Chironomidae</taxon>
        <taxon>Clunio</taxon>
    </lineage>
</organism>
<evidence type="ECO:0000313" key="2">
    <source>
        <dbReference type="Proteomes" id="UP000183832"/>
    </source>
</evidence>
<name>A0A1J1HTM5_9DIPT</name>
<sequence length="80" mass="9430">MFSEPLKSMLQHIVDHSHLRDQPFLGALSESRYETVLLLAFLEEQEEKVFHSRALRLVWSFSLKSLRRKALYPESVTIDK</sequence>
<reference evidence="1 2" key="1">
    <citation type="submission" date="2015-04" db="EMBL/GenBank/DDBJ databases">
        <authorList>
            <person name="Syromyatnikov M.Y."/>
            <person name="Popov V.N."/>
        </authorList>
    </citation>
    <scope>NUCLEOTIDE SEQUENCE [LARGE SCALE GENOMIC DNA]</scope>
</reference>
<dbReference type="AlphaFoldDB" id="A0A1J1HTM5"/>
<proteinExistence type="predicted"/>